<comment type="caution">
    <text evidence="3">The sequence shown here is derived from an EMBL/GenBank/DDBJ whole genome shotgun (WGS) entry which is preliminary data.</text>
</comment>
<keyword evidence="4" id="KW-1185">Reference proteome</keyword>
<dbReference type="AlphaFoldDB" id="A0A0V0ZNR1"/>
<accession>A0A0V0ZNR1</accession>
<evidence type="ECO:0000313" key="4">
    <source>
        <dbReference type="Proteomes" id="UP000054783"/>
    </source>
</evidence>
<protein>
    <submittedName>
        <fullName evidence="3">Uncharacterized protein</fullName>
    </submittedName>
</protein>
<evidence type="ECO:0000313" key="2">
    <source>
        <dbReference type="EMBL" id="KRY11916.1"/>
    </source>
</evidence>
<proteinExistence type="predicted"/>
<feature type="region of interest" description="Disordered" evidence="1">
    <location>
        <begin position="14"/>
        <end position="64"/>
    </location>
</feature>
<sequence>MKRKLKTCIADVDRANNSIPPDNEAEESSEVEYGTTDVRVQSGGGAVREACDRKSSSVLPRGCQ</sequence>
<name>A0A0V0ZNR1_9BILA</name>
<evidence type="ECO:0000313" key="3">
    <source>
        <dbReference type="EMBL" id="KRY13790.1"/>
    </source>
</evidence>
<evidence type="ECO:0000256" key="1">
    <source>
        <dbReference type="SAM" id="MobiDB-lite"/>
    </source>
</evidence>
<dbReference type="Proteomes" id="UP000054783">
    <property type="component" value="Unassembled WGS sequence"/>
</dbReference>
<organism evidence="3 4">
    <name type="scientific">Trichinella patagoniensis</name>
    <dbReference type="NCBI Taxonomy" id="990121"/>
    <lineage>
        <taxon>Eukaryota</taxon>
        <taxon>Metazoa</taxon>
        <taxon>Ecdysozoa</taxon>
        <taxon>Nematoda</taxon>
        <taxon>Enoplea</taxon>
        <taxon>Dorylaimia</taxon>
        <taxon>Trichinellida</taxon>
        <taxon>Trichinellidae</taxon>
        <taxon>Trichinella</taxon>
    </lineage>
</organism>
<dbReference type="EMBL" id="JYDQ01000131">
    <property type="protein sequence ID" value="KRY13790.1"/>
    <property type="molecule type" value="Genomic_DNA"/>
</dbReference>
<dbReference type="EMBL" id="JYDQ01000179">
    <property type="protein sequence ID" value="KRY11916.1"/>
    <property type="molecule type" value="Genomic_DNA"/>
</dbReference>
<gene>
    <name evidence="2" type="ORF">T12_4056</name>
    <name evidence="3" type="ORF">T12_996</name>
</gene>
<reference evidence="3 4" key="1">
    <citation type="submission" date="2015-01" db="EMBL/GenBank/DDBJ databases">
        <title>Evolution of Trichinella species and genotypes.</title>
        <authorList>
            <person name="Korhonen P.K."/>
            <person name="Edoardo P."/>
            <person name="Giuseppe L.R."/>
            <person name="Gasser R.B."/>
        </authorList>
    </citation>
    <scope>NUCLEOTIDE SEQUENCE [LARGE SCALE GENOMIC DNA]</scope>
    <source>
        <strain evidence="3">ISS2496</strain>
    </source>
</reference>